<reference evidence="1" key="1">
    <citation type="submission" date="2016-10" db="EMBL/GenBank/DDBJ databases">
        <authorList>
            <person name="de Groot N.N."/>
        </authorList>
    </citation>
    <scope>NUCLEOTIDE SEQUENCE [LARGE SCALE GENOMIC DNA]</scope>
    <source>
        <strain evidence="1">ATCC 20501</strain>
    </source>
</reference>
<evidence type="ECO:0000313" key="3">
    <source>
        <dbReference type="Proteomes" id="UP000199690"/>
    </source>
</evidence>
<sequence>MAKRSAKGLIDRADATKVHLDGCNQSRGAAGDTRIDGDGLEGPTLAVRENELRCHELLLRLADRLPDQHLWRFRDWLAGDAADVIAQLLPGTLVRERIGLEDDEHRLLAEALLPLGADPAVVNAVLPAEPGTAPQHVFTTENPGNPVADSALLVLGATLRSRPGVREVRNSWRSTGGGAAKLVLLVTASADVVGLTGEIQRVLRALGEPEPRVEVLSPEQEPTAYHRAALAESALVCAGAEELAGRRG</sequence>
<evidence type="ECO:0000313" key="4">
    <source>
        <dbReference type="Proteomes" id="UP000236729"/>
    </source>
</evidence>
<keyword evidence="3" id="KW-1185">Reference proteome</keyword>
<dbReference type="AlphaFoldDB" id="A0A1H6DC40"/>
<protein>
    <submittedName>
        <fullName evidence="1">Uncharacterized protein</fullName>
    </submittedName>
</protein>
<dbReference type="Proteomes" id="UP000236729">
    <property type="component" value="Unassembled WGS sequence"/>
</dbReference>
<dbReference type="Proteomes" id="UP000199690">
    <property type="component" value="Unassembled WGS sequence"/>
</dbReference>
<evidence type="ECO:0000313" key="2">
    <source>
        <dbReference type="EMBL" id="SFE26854.1"/>
    </source>
</evidence>
<name>A0A1H6DC40_9PSEU</name>
<accession>A0A1I1Z4S7</accession>
<organism evidence="1 4">
    <name type="scientific">Saccharopolyspora kobensis</name>
    <dbReference type="NCBI Taxonomy" id="146035"/>
    <lineage>
        <taxon>Bacteria</taxon>
        <taxon>Bacillati</taxon>
        <taxon>Actinomycetota</taxon>
        <taxon>Actinomycetes</taxon>
        <taxon>Pseudonocardiales</taxon>
        <taxon>Pseudonocardiaceae</taxon>
        <taxon>Saccharopolyspora</taxon>
    </lineage>
</organism>
<dbReference type="EMBL" id="FOME01000010">
    <property type="protein sequence ID" value="SFE26854.1"/>
    <property type="molecule type" value="Genomic_DNA"/>
</dbReference>
<dbReference type="EMBL" id="FNVB01000006">
    <property type="protein sequence ID" value="SEG82881.1"/>
    <property type="molecule type" value="Genomic_DNA"/>
</dbReference>
<proteinExistence type="predicted"/>
<gene>
    <name evidence="1" type="ORF">SAMN02982929_04161</name>
    <name evidence="2" type="ORF">SAMN05216506_11078</name>
</gene>
<reference evidence="3 4" key="2">
    <citation type="submission" date="2016-10" db="EMBL/GenBank/DDBJ databases">
        <authorList>
            <person name="Varghese N."/>
            <person name="Submissions S."/>
        </authorList>
    </citation>
    <scope>NUCLEOTIDE SEQUENCE [LARGE SCALE GENOMIC DNA]</scope>
    <source>
        <strain evidence="4">ATCC 20501</strain>
        <strain evidence="2 3">CGMCC 4.3529</strain>
    </source>
</reference>
<evidence type="ECO:0000313" key="1">
    <source>
        <dbReference type="EMBL" id="SEG82881.1"/>
    </source>
</evidence>
<accession>A0A1H6DC40</accession>